<dbReference type="InterPro" id="IPR009072">
    <property type="entry name" value="Histone-fold"/>
</dbReference>
<reference evidence="2" key="2">
    <citation type="submission" date="2023-05" db="EMBL/GenBank/DDBJ databases">
        <authorList>
            <consortium name="Lawrence Berkeley National Laboratory"/>
            <person name="Steindorff A."/>
            <person name="Hensen N."/>
            <person name="Bonometti L."/>
            <person name="Westerberg I."/>
            <person name="Brannstrom I.O."/>
            <person name="Guillou S."/>
            <person name="Cros-Aarteil S."/>
            <person name="Calhoun S."/>
            <person name="Haridas S."/>
            <person name="Kuo A."/>
            <person name="Mondo S."/>
            <person name="Pangilinan J."/>
            <person name="Riley R."/>
            <person name="Labutti K."/>
            <person name="Andreopoulos B."/>
            <person name="Lipzen A."/>
            <person name="Chen C."/>
            <person name="Yanf M."/>
            <person name="Daum C."/>
            <person name="Ng V."/>
            <person name="Clum A."/>
            <person name="Ohm R."/>
            <person name="Martin F."/>
            <person name="Silar P."/>
            <person name="Natvig D."/>
            <person name="Lalanne C."/>
            <person name="Gautier V."/>
            <person name="Ament-Velasquez S.L."/>
            <person name="Kruys A."/>
            <person name="Hutchinson M.I."/>
            <person name="Powell A.J."/>
            <person name="Barry K."/>
            <person name="Miller A.N."/>
            <person name="Grigoriev I.V."/>
            <person name="Debuchy R."/>
            <person name="Gladieux P."/>
            <person name="Thoren M.H."/>
            <person name="Johannesson H."/>
        </authorList>
    </citation>
    <scope>NUCLEOTIDE SEQUENCE</scope>
    <source>
        <strain evidence="2">CBS 757.83</strain>
    </source>
</reference>
<feature type="region of interest" description="Disordered" evidence="1">
    <location>
        <begin position="933"/>
        <end position="986"/>
    </location>
</feature>
<feature type="region of interest" description="Disordered" evidence="1">
    <location>
        <begin position="96"/>
        <end position="143"/>
    </location>
</feature>
<dbReference type="PANTHER" id="PTHR15992:SF5">
    <property type="entry name" value="HOLLIDAY JUNCTION RECOGNITION PROTEIN"/>
    <property type="match status" value="1"/>
</dbReference>
<feature type="compositionally biased region" description="Acidic residues" evidence="1">
    <location>
        <begin position="16"/>
        <end position="25"/>
    </location>
</feature>
<feature type="region of interest" description="Disordered" evidence="1">
    <location>
        <begin position="1"/>
        <end position="33"/>
    </location>
</feature>
<feature type="compositionally biased region" description="Basic and acidic residues" evidence="1">
    <location>
        <begin position="460"/>
        <end position="486"/>
    </location>
</feature>
<evidence type="ECO:0000256" key="1">
    <source>
        <dbReference type="SAM" id="MobiDB-lite"/>
    </source>
</evidence>
<feature type="compositionally biased region" description="Basic and acidic residues" evidence="1">
    <location>
        <begin position="296"/>
        <end position="309"/>
    </location>
</feature>
<feature type="compositionally biased region" description="Basic residues" evidence="1">
    <location>
        <begin position="678"/>
        <end position="687"/>
    </location>
</feature>
<dbReference type="Pfam" id="PF10384">
    <property type="entry name" value="Scm3"/>
    <property type="match status" value="1"/>
</dbReference>
<keyword evidence="3" id="KW-1185">Reference proteome</keyword>
<organism evidence="2 3">
    <name type="scientific">Parathielavia hyrcaniae</name>
    <dbReference type="NCBI Taxonomy" id="113614"/>
    <lineage>
        <taxon>Eukaryota</taxon>
        <taxon>Fungi</taxon>
        <taxon>Dikarya</taxon>
        <taxon>Ascomycota</taxon>
        <taxon>Pezizomycotina</taxon>
        <taxon>Sordariomycetes</taxon>
        <taxon>Sordariomycetidae</taxon>
        <taxon>Sordariales</taxon>
        <taxon>Chaetomiaceae</taxon>
        <taxon>Parathielavia</taxon>
    </lineage>
</organism>
<dbReference type="Proteomes" id="UP001305647">
    <property type="component" value="Unassembled WGS sequence"/>
</dbReference>
<evidence type="ECO:0000313" key="3">
    <source>
        <dbReference type="Proteomes" id="UP001305647"/>
    </source>
</evidence>
<feature type="compositionally biased region" description="Polar residues" evidence="1">
    <location>
        <begin position="811"/>
        <end position="822"/>
    </location>
</feature>
<feature type="compositionally biased region" description="Low complexity" evidence="1">
    <location>
        <begin position="829"/>
        <end position="842"/>
    </location>
</feature>
<comment type="caution">
    <text evidence="2">The sequence shown here is derived from an EMBL/GenBank/DDBJ whole genome shotgun (WGS) entry which is preliminary data.</text>
</comment>
<dbReference type="GO" id="GO:0005634">
    <property type="term" value="C:nucleus"/>
    <property type="evidence" value="ECO:0007669"/>
    <property type="project" value="InterPro"/>
</dbReference>
<feature type="region of interest" description="Disordered" evidence="1">
    <location>
        <begin position="204"/>
        <end position="224"/>
    </location>
</feature>
<feature type="region of interest" description="Disordered" evidence="1">
    <location>
        <begin position="518"/>
        <end position="891"/>
    </location>
</feature>
<dbReference type="GO" id="GO:0042393">
    <property type="term" value="F:histone binding"/>
    <property type="evidence" value="ECO:0007669"/>
    <property type="project" value="InterPro"/>
</dbReference>
<feature type="compositionally biased region" description="Polar residues" evidence="1">
    <location>
        <begin position="699"/>
        <end position="723"/>
    </location>
</feature>
<name>A0AAN6Q3J8_9PEZI</name>
<dbReference type="InterPro" id="IPR018465">
    <property type="entry name" value="Scm3/HJURP"/>
</dbReference>
<feature type="region of interest" description="Disordered" evidence="1">
    <location>
        <begin position="460"/>
        <end position="501"/>
    </location>
</feature>
<feature type="compositionally biased region" description="Basic and acidic residues" evidence="1">
    <location>
        <begin position="118"/>
        <end position="131"/>
    </location>
</feature>
<accession>A0AAN6Q3J8</accession>
<feature type="compositionally biased region" description="Basic and acidic residues" evidence="1">
    <location>
        <begin position="622"/>
        <end position="645"/>
    </location>
</feature>
<sequence>MEPPAKRARFGPAPLDDFDDPEADELNERPEIVNARRDPAVQLERSRAFAAFKLKSAFERIFEKYERDFTGVGDEIKLSTGEIVVDNGHIQSLKNAQLGAAEDGDGDGEASDAGSLNDEERMVRGKEDNRLSRLGQSPPLLMPPQIGTSPPPFFTAGWPGSTPIYGGTPGPRGVLYPGQMPLGGFPMHFATPVPMPTTDPAWKTPELPSPSARNALTWGKAAGSVRKKTARLSLSAAREQDGADEDDIFLDLFAAGDGEGKDERAVVKQRALLPRPPPEKTATKKKKRKSGGTSFEHAHEAKELREPRQHALKPLAQKKKGFQTKHVAAVEHTASVPSSEPRSEAMADVAELMPTDVAEATTPSVTEGARSESIGDLLGESEPVAVELPHTILPEPETELLDPADPDVYARLSDEGEEQRLIRKPANQTLRVEIQAGSVLDVRSFRILTPEPAEADMITRHGQTDMDGPSTKDKRVAKVQDTEGRFSDSMTVSGGKNQPRAMPTEVFTRNLVDPAYAFSDEDEPALPRRRESQRKPSNSKRIRSTNAEDAVLREISRNVGSGTANGDASHLQQVESAAARELSPTLSLHLDDLESCTGSGGKKPVLGGRVGPPQSLLAKTSQHTDDQPEKTPEGRVRSRLSREQAENTLVVTSESMAGGSKAHRNTSNEAEEAQSVGSRRRSRPRGIRPHDTPARASRSPDSQAEISLSRPTTQEIPETSPNAQPALRSPESVPLSPILETIDLNPPSPSAEHAADAPEKHDDRAPSPTLTDPTSNPQPPSPPRPKPPKPRSSNPHTPAKTPSRRPGPNRRQGTAPSTTTAALTKPIGTTTKPASTTTTTIKTKTRKGVLSLLPADNDKDNDDDDYEGNYEDELSVISPLRPPATVRSTPATHHVRLGLLAPPRSGGGGGGSRSVAGAGAVAGTAAGKNKKKMKGTTASVGGGAGAGLLFRTPSGRKRTKGSGGISGVFTGPGTPASSSRGLGESEELLVQTPGGTMRRCGEGGFRCEREFCFSCL</sequence>
<dbReference type="GO" id="GO:0046982">
    <property type="term" value="F:protein heterodimerization activity"/>
    <property type="evidence" value="ECO:0007669"/>
    <property type="project" value="InterPro"/>
</dbReference>
<reference evidence="2" key="1">
    <citation type="journal article" date="2023" name="Mol. Phylogenet. Evol.">
        <title>Genome-scale phylogeny and comparative genomics of the fungal order Sordariales.</title>
        <authorList>
            <person name="Hensen N."/>
            <person name="Bonometti L."/>
            <person name="Westerberg I."/>
            <person name="Brannstrom I.O."/>
            <person name="Guillou S."/>
            <person name="Cros-Aarteil S."/>
            <person name="Calhoun S."/>
            <person name="Haridas S."/>
            <person name="Kuo A."/>
            <person name="Mondo S."/>
            <person name="Pangilinan J."/>
            <person name="Riley R."/>
            <person name="LaButti K."/>
            <person name="Andreopoulos B."/>
            <person name="Lipzen A."/>
            <person name="Chen C."/>
            <person name="Yan M."/>
            <person name="Daum C."/>
            <person name="Ng V."/>
            <person name="Clum A."/>
            <person name="Steindorff A."/>
            <person name="Ohm R.A."/>
            <person name="Martin F."/>
            <person name="Silar P."/>
            <person name="Natvig D.O."/>
            <person name="Lalanne C."/>
            <person name="Gautier V."/>
            <person name="Ament-Velasquez S.L."/>
            <person name="Kruys A."/>
            <person name="Hutchinson M.I."/>
            <person name="Powell A.J."/>
            <person name="Barry K."/>
            <person name="Miller A.N."/>
            <person name="Grigoriev I.V."/>
            <person name="Debuchy R."/>
            <person name="Gladieux P."/>
            <person name="Hiltunen Thoren M."/>
            <person name="Johannesson H."/>
        </authorList>
    </citation>
    <scope>NUCLEOTIDE SEQUENCE</scope>
    <source>
        <strain evidence="2">CBS 757.83</strain>
    </source>
</reference>
<dbReference type="EMBL" id="MU863634">
    <property type="protein sequence ID" value="KAK4101614.1"/>
    <property type="molecule type" value="Genomic_DNA"/>
</dbReference>
<evidence type="ECO:0000313" key="2">
    <source>
        <dbReference type="EMBL" id="KAK4101614.1"/>
    </source>
</evidence>
<feature type="compositionally biased region" description="Basic and acidic residues" evidence="1">
    <location>
        <begin position="753"/>
        <end position="765"/>
    </location>
</feature>
<feature type="region of interest" description="Disordered" evidence="1">
    <location>
        <begin position="259"/>
        <end position="310"/>
    </location>
</feature>
<feature type="compositionally biased region" description="Polar residues" evidence="1">
    <location>
        <begin position="646"/>
        <end position="655"/>
    </location>
</feature>
<dbReference type="Gene3D" id="1.10.20.10">
    <property type="entry name" value="Histone, subunit A"/>
    <property type="match status" value="1"/>
</dbReference>
<feature type="compositionally biased region" description="Acidic residues" evidence="1">
    <location>
        <begin position="859"/>
        <end position="874"/>
    </location>
</feature>
<feature type="compositionally biased region" description="Polar residues" evidence="1">
    <location>
        <begin position="558"/>
        <end position="575"/>
    </location>
</feature>
<feature type="compositionally biased region" description="Pro residues" evidence="1">
    <location>
        <begin position="776"/>
        <end position="785"/>
    </location>
</feature>
<proteinExistence type="predicted"/>
<feature type="compositionally biased region" description="Basic and acidic residues" evidence="1">
    <location>
        <begin position="525"/>
        <end position="534"/>
    </location>
</feature>
<gene>
    <name evidence="2" type="ORF">N658DRAFT_49278</name>
</gene>
<feature type="region of interest" description="Disordered" evidence="1">
    <location>
        <begin position="358"/>
        <end position="377"/>
    </location>
</feature>
<dbReference type="PANTHER" id="PTHR15992">
    <property type="entry name" value="HOLLIDAY JUNCTION RECOGNITION PROTEIN"/>
    <property type="match status" value="1"/>
</dbReference>
<protein>
    <submittedName>
        <fullName evidence="2">Uncharacterized protein</fullName>
    </submittedName>
</protein>
<dbReference type="AlphaFoldDB" id="A0AAN6Q3J8"/>